<comment type="caution">
    <text evidence="6">The sequence shown here is derived from an EMBL/GenBank/DDBJ whole genome shotgun (WGS) entry which is preliminary data.</text>
</comment>
<feature type="chain" id="PRO_5042038658" evidence="4">
    <location>
        <begin position="25"/>
        <end position="270"/>
    </location>
</feature>
<dbReference type="SMART" id="SM00563">
    <property type="entry name" value="PlsC"/>
    <property type="match status" value="1"/>
</dbReference>
<organism evidence="6 7">
    <name type="scientific">Mycena maculata</name>
    <dbReference type="NCBI Taxonomy" id="230809"/>
    <lineage>
        <taxon>Eukaryota</taxon>
        <taxon>Fungi</taxon>
        <taxon>Dikarya</taxon>
        <taxon>Basidiomycota</taxon>
        <taxon>Agaricomycotina</taxon>
        <taxon>Agaricomycetes</taxon>
        <taxon>Agaricomycetidae</taxon>
        <taxon>Agaricales</taxon>
        <taxon>Marasmiineae</taxon>
        <taxon>Mycenaceae</taxon>
        <taxon>Mycena</taxon>
    </lineage>
</organism>
<reference evidence="6" key="1">
    <citation type="submission" date="2023-03" db="EMBL/GenBank/DDBJ databases">
        <title>Massive genome expansion in bonnet fungi (Mycena s.s.) driven by repeated elements and novel gene families across ecological guilds.</title>
        <authorList>
            <consortium name="Lawrence Berkeley National Laboratory"/>
            <person name="Harder C.B."/>
            <person name="Miyauchi S."/>
            <person name="Viragh M."/>
            <person name="Kuo A."/>
            <person name="Thoen E."/>
            <person name="Andreopoulos B."/>
            <person name="Lu D."/>
            <person name="Skrede I."/>
            <person name="Drula E."/>
            <person name="Henrissat B."/>
            <person name="Morin E."/>
            <person name="Kohler A."/>
            <person name="Barry K."/>
            <person name="LaButti K."/>
            <person name="Morin E."/>
            <person name="Salamov A."/>
            <person name="Lipzen A."/>
            <person name="Mereny Z."/>
            <person name="Hegedus B."/>
            <person name="Baldrian P."/>
            <person name="Stursova M."/>
            <person name="Weitz H."/>
            <person name="Taylor A."/>
            <person name="Grigoriev I.V."/>
            <person name="Nagy L.G."/>
            <person name="Martin F."/>
            <person name="Kauserud H."/>
        </authorList>
    </citation>
    <scope>NUCLEOTIDE SEQUENCE</scope>
    <source>
        <strain evidence="6">CBHHK188m</strain>
    </source>
</reference>
<keyword evidence="2" id="KW-0012">Acyltransferase</keyword>
<accession>A0AAD7JEE0</accession>
<keyword evidence="3" id="KW-0812">Transmembrane</keyword>
<keyword evidence="3" id="KW-0472">Membrane</keyword>
<dbReference type="CDD" id="cd07989">
    <property type="entry name" value="LPLAT_AGPAT-like"/>
    <property type="match status" value="1"/>
</dbReference>
<feature type="domain" description="Phospholipid/glycerol acyltransferase" evidence="5">
    <location>
        <begin position="98"/>
        <end position="214"/>
    </location>
</feature>
<dbReference type="SUPFAM" id="SSF69593">
    <property type="entry name" value="Glycerol-3-phosphate (1)-acyltransferase"/>
    <property type="match status" value="1"/>
</dbReference>
<dbReference type="InterPro" id="IPR002123">
    <property type="entry name" value="Plipid/glycerol_acylTrfase"/>
</dbReference>
<dbReference type="GO" id="GO:0003841">
    <property type="term" value="F:1-acylglycerol-3-phosphate O-acyltransferase activity"/>
    <property type="evidence" value="ECO:0007669"/>
    <property type="project" value="TreeGrafter"/>
</dbReference>
<evidence type="ECO:0000259" key="5">
    <source>
        <dbReference type="SMART" id="SM00563"/>
    </source>
</evidence>
<evidence type="ECO:0000256" key="2">
    <source>
        <dbReference type="ARBA" id="ARBA00023315"/>
    </source>
</evidence>
<feature type="signal peptide" evidence="4">
    <location>
        <begin position="1"/>
        <end position="24"/>
    </location>
</feature>
<dbReference type="Pfam" id="PF01553">
    <property type="entry name" value="Acyltransferase"/>
    <property type="match status" value="1"/>
</dbReference>
<evidence type="ECO:0000256" key="1">
    <source>
        <dbReference type="ARBA" id="ARBA00022679"/>
    </source>
</evidence>
<evidence type="ECO:0000313" key="7">
    <source>
        <dbReference type="Proteomes" id="UP001215280"/>
    </source>
</evidence>
<dbReference type="PANTHER" id="PTHR10434">
    <property type="entry name" value="1-ACYL-SN-GLYCEROL-3-PHOSPHATE ACYLTRANSFERASE"/>
    <property type="match status" value="1"/>
</dbReference>
<name>A0AAD7JEE0_9AGAR</name>
<dbReference type="AlphaFoldDB" id="A0AAD7JEE0"/>
<keyword evidence="1" id="KW-0808">Transferase</keyword>
<protein>
    <submittedName>
        <fullName evidence="6">1-acyl-sn-glycerol-3-phosphate-acyltransferase</fullName>
    </submittedName>
</protein>
<dbReference type="GO" id="GO:0006654">
    <property type="term" value="P:phosphatidic acid biosynthetic process"/>
    <property type="evidence" value="ECO:0007669"/>
    <property type="project" value="TreeGrafter"/>
</dbReference>
<keyword evidence="4" id="KW-0732">Signal</keyword>
<keyword evidence="3" id="KW-1133">Transmembrane helix</keyword>
<evidence type="ECO:0000313" key="6">
    <source>
        <dbReference type="EMBL" id="KAJ7760701.1"/>
    </source>
</evidence>
<dbReference type="PANTHER" id="PTHR10434:SF11">
    <property type="entry name" value="1-ACYL-SN-GLYCEROL-3-PHOSPHATE ACYLTRANSFERASE"/>
    <property type="match status" value="1"/>
</dbReference>
<dbReference type="Proteomes" id="UP001215280">
    <property type="component" value="Unassembled WGS sequence"/>
</dbReference>
<feature type="transmembrane region" description="Helical" evidence="3">
    <location>
        <begin position="39"/>
        <end position="58"/>
    </location>
</feature>
<sequence length="270" mass="29116">MSSRPGVLVFSFSLFLLLLRVAMARLTYARYCVRIGVYFAAMALWGIAGAPVAFVLAATGRRFAVGRIITRSFYYVVGAALGLHVELEGAEHLTTQPAVLMLNHQSALDVWLLGSFLPHRSSTMVKKSLEWTPIGPTLYFSGALFVRRGTGARAVASVRSTGATLRDSGVSLMVFPEGTRSGARTPSLLPFKKGGFHMAVQSGLPIVPIVCENYSHMFRPGCFEPATLKVRVLPPISTTGLGAEDVTALTAQVQEQMLQAVLDISRRTAA</sequence>
<proteinExistence type="predicted"/>
<dbReference type="GO" id="GO:0005783">
    <property type="term" value="C:endoplasmic reticulum"/>
    <property type="evidence" value="ECO:0007669"/>
    <property type="project" value="TreeGrafter"/>
</dbReference>
<keyword evidence="7" id="KW-1185">Reference proteome</keyword>
<evidence type="ECO:0000256" key="3">
    <source>
        <dbReference type="SAM" id="Phobius"/>
    </source>
</evidence>
<dbReference type="EMBL" id="JARJLG010000048">
    <property type="protein sequence ID" value="KAJ7760701.1"/>
    <property type="molecule type" value="Genomic_DNA"/>
</dbReference>
<evidence type="ECO:0000256" key="4">
    <source>
        <dbReference type="SAM" id="SignalP"/>
    </source>
</evidence>
<gene>
    <name evidence="6" type="ORF">DFH07DRAFT_867826</name>
</gene>